<keyword evidence="6" id="KW-0653">Protein transport</keyword>
<feature type="domain" description="Protein export membrane protein SecD/SecF C-terminal" evidence="11">
    <location>
        <begin position="352"/>
        <end position="521"/>
    </location>
</feature>
<evidence type="ECO:0000256" key="1">
    <source>
        <dbReference type="ARBA" id="ARBA00004651"/>
    </source>
</evidence>
<dbReference type="Pfam" id="PF21760">
    <property type="entry name" value="SecD_1st"/>
    <property type="match status" value="1"/>
</dbReference>
<dbReference type="GO" id="GO:0006886">
    <property type="term" value="P:intracellular protein transport"/>
    <property type="evidence" value="ECO:0007669"/>
    <property type="project" value="InterPro"/>
</dbReference>
<accession>A0A0W8G1V1</accession>
<feature type="domain" description="Protein translocase subunit SecDF P1" evidence="12">
    <location>
        <begin position="155"/>
        <end position="214"/>
    </location>
</feature>
<keyword evidence="2" id="KW-0813">Transport</keyword>
<evidence type="ECO:0000256" key="6">
    <source>
        <dbReference type="ARBA" id="ARBA00022927"/>
    </source>
</evidence>
<evidence type="ECO:0000256" key="5">
    <source>
        <dbReference type="ARBA" id="ARBA00022692"/>
    </source>
</evidence>
<keyword evidence="8" id="KW-0811">Translocation</keyword>
<evidence type="ECO:0000256" key="3">
    <source>
        <dbReference type="ARBA" id="ARBA00022475"/>
    </source>
</evidence>
<dbReference type="InterPro" id="IPR054384">
    <property type="entry name" value="SecDF_P1_head"/>
</dbReference>
<proteinExistence type="inferred from homology"/>
<keyword evidence="3" id="KW-1003">Cell membrane</keyword>
<dbReference type="InterPro" id="IPR022813">
    <property type="entry name" value="SecD/SecF_arch_bac"/>
</dbReference>
<dbReference type="HAMAP" id="MF_01463_B">
    <property type="entry name" value="SecD_B"/>
    <property type="match status" value="1"/>
</dbReference>
<organism evidence="14">
    <name type="scientific">hydrocarbon metagenome</name>
    <dbReference type="NCBI Taxonomy" id="938273"/>
    <lineage>
        <taxon>unclassified sequences</taxon>
        <taxon>metagenomes</taxon>
        <taxon>ecological metagenomes</taxon>
    </lineage>
</organism>
<feature type="transmembrane region" description="Helical" evidence="10">
    <location>
        <begin position="423"/>
        <end position="442"/>
    </location>
</feature>
<dbReference type="PANTHER" id="PTHR30081:SF1">
    <property type="entry name" value="PROTEIN TRANSLOCASE SUBUNIT SECD"/>
    <property type="match status" value="1"/>
</dbReference>
<feature type="domain" description="SecDF P1 head subdomain" evidence="13">
    <location>
        <begin position="246"/>
        <end position="349"/>
    </location>
</feature>
<evidence type="ECO:0000256" key="2">
    <source>
        <dbReference type="ARBA" id="ARBA00022448"/>
    </source>
</evidence>
<dbReference type="Pfam" id="PF02355">
    <property type="entry name" value="SecD_SecF_C"/>
    <property type="match status" value="1"/>
</dbReference>
<protein>
    <submittedName>
        <fullName evidence="14">Protein-export membrane protein secd</fullName>
    </submittedName>
</protein>
<dbReference type="GO" id="GO:0015450">
    <property type="term" value="F:protein-transporting ATPase activity"/>
    <property type="evidence" value="ECO:0007669"/>
    <property type="project" value="InterPro"/>
</dbReference>
<dbReference type="Pfam" id="PF22599">
    <property type="entry name" value="SecDF_P1_head"/>
    <property type="match status" value="1"/>
</dbReference>
<evidence type="ECO:0000259" key="13">
    <source>
        <dbReference type="Pfam" id="PF22599"/>
    </source>
</evidence>
<feature type="transmembrane region" description="Helical" evidence="10">
    <location>
        <begin position="7"/>
        <end position="24"/>
    </location>
</feature>
<keyword evidence="7 10" id="KW-1133">Transmembrane helix</keyword>
<keyword evidence="4" id="KW-0997">Cell inner membrane</keyword>
<dbReference type="InterPro" id="IPR005791">
    <property type="entry name" value="SecD"/>
</dbReference>
<sequence>MTGSLRWRVALIAVVVFFGLLYMLPSIPGVKESALGKFLPDDEVSLGLDLKGGIHLTLDVDVNKAVQNSLSLMGRDVREQAREDGIAVLRPGLTDGKHLDFVLAKMDQREALDEMLKQQFSILSVVSTETVEGDKLLYKLQFTPEYLDYLEKLTIDQAVKTIRNRIDEFGVAEPDIRRQADGRIQVQLPGLQDPDRAIKIIGRTAHLEFKIVDDDADPDKAAKGVIPPGRELSTMRHRNPDGTFLDRPIVIKADAVMTGEYISDARANFDSNNQAYVSLTFTPRGSKLFERITADNVKKRMAIVLDGKVYSAPVIQEKISGGRASITGRFSTEEARDLAIVLRAGSLPAPVNILEQRSVGPSLGQESIEKGIMAALIGGALVVVFMVIYYGFGGLVADVALAFNIMLILAGLAGFGATLTLPGIAGIILTLGMAVDANVIIFERVREELRRGLTPRMALDEGYSRATLTIFDANITTIIAAVVLYEFGTGPIRGFAVTLILGILASMFTAIFVTRTIFDIWMRRRPPGAAISI</sequence>
<reference evidence="14" key="1">
    <citation type="journal article" date="2015" name="Proc. Natl. Acad. Sci. U.S.A.">
        <title>Networks of energetic and metabolic interactions define dynamics in microbial communities.</title>
        <authorList>
            <person name="Embree M."/>
            <person name="Liu J.K."/>
            <person name="Al-Bassam M.M."/>
            <person name="Zengler K."/>
        </authorList>
    </citation>
    <scope>NUCLEOTIDE SEQUENCE</scope>
</reference>
<feature type="transmembrane region" description="Helical" evidence="10">
    <location>
        <begin position="371"/>
        <end position="392"/>
    </location>
</feature>
<dbReference type="AlphaFoldDB" id="A0A0W8G1V1"/>
<keyword evidence="9 10" id="KW-0472">Membrane</keyword>
<dbReference type="GO" id="GO:0005886">
    <property type="term" value="C:plasma membrane"/>
    <property type="evidence" value="ECO:0007669"/>
    <property type="project" value="UniProtKB-SubCell"/>
</dbReference>
<evidence type="ECO:0000259" key="11">
    <source>
        <dbReference type="Pfam" id="PF02355"/>
    </source>
</evidence>
<dbReference type="NCBIfam" id="TIGR00916">
    <property type="entry name" value="2A0604s01"/>
    <property type="match status" value="1"/>
</dbReference>
<dbReference type="FunFam" id="3.30.1360.200:FF:000002">
    <property type="entry name" value="Preprotein translocase subunit SecD"/>
    <property type="match status" value="1"/>
</dbReference>
<dbReference type="InterPro" id="IPR048634">
    <property type="entry name" value="SecD_SecF_C"/>
</dbReference>
<comment type="subcellular location">
    <subcellularLocation>
        <location evidence="1">Cell membrane</location>
        <topology evidence="1">Multi-pass membrane protein</topology>
    </subcellularLocation>
</comment>
<comment type="caution">
    <text evidence="14">The sequence shown here is derived from an EMBL/GenBank/DDBJ whole genome shotgun (WGS) entry which is preliminary data.</text>
</comment>
<dbReference type="FunFam" id="1.20.1640.10:FF:000004">
    <property type="entry name" value="Protein translocase subunit SecD"/>
    <property type="match status" value="1"/>
</dbReference>
<dbReference type="InterPro" id="IPR048631">
    <property type="entry name" value="SecD_1st"/>
</dbReference>
<evidence type="ECO:0000256" key="10">
    <source>
        <dbReference type="SAM" id="Phobius"/>
    </source>
</evidence>
<evidence type="ECO:0000256" key="8">
    <source>
        <dbReference type="ARBA" id="ARBA00023010"/>
    </source>
</evidence>
<dbReference type="Gene3D" id="3.30.70.3400">
    <property type="match status" value="1"/>
</dbReference>
<evidence type="ECO:0000259" key="12">
    <source>
        <dbReference type="Pfam" id="PF21760"/>
    </source>
</evidence>
<name>A0A0W8G1V1_9ZZZZ</name>
<gene>
    <name evidence="14" type="ORF">ASZ90_003003</name>
</gene>
<dbReference type="PANTHER" id="PTHR30081">
    <property type="entry name" value="PROTEIN-EXPORT MEMBRANE PROTEIN SEC"/>
    <property type="match status" value="1"/>
</dbReference>
<feature type="transmembrane region" description="Helical" evidence="10">
    <location>
        <begin position="399"/>
        <end position="417"/>
    </location>
</feature>
<dbReference type="InterPro" id="IPR001036">
    <property type="entry name" value="Acrflvin-R"/>
</dbReference>
<dbReference type="Gene3D" id="3.30.1360.200">
    <property type="match status" value="1"/>
</dbReference>
<feature type="transmembrane region" description="Helical" evidence="10">
    <location>
        <begin position="463"/>
        <end position="485"/>
    </location>
</feature>
<evidence type="ECO:0000256" key="4">
    <source>
        <dbReference type="ARBA" id="ARBA00022519"/>
    </source>
</evidence>
<dbReference type="Gene3D" id="1.20.1640.10">
    <property type="entry name" value="Multidrug efflux transporter AcrB transmembrane domain"/>
    <property type="match status" value="1"/>
</dbReference>
<dbReference type="NCBIfam" id="TIGR01129">
    <property type="entry name" value="secD"/>
    <property type="match status" value="1"/>
</dbReference>
<dbReference type="InterPro" id="IPR055344">
    <property type="entry name" value="SecD_SecF_C_bact"/>
</dbReference>
<feature type="transmembrane region" description="Helical" evidence="10">
    <location>
        <begin position="497"/>
        <end position="518"/>
    </location>
</feature>
<evidence type="ECO:0000256" key="7">
    <source>
        <dbReference type="ARBA" id="ARBA00022989"/>
    </source>
</evidence>
<dbReference type="EMBL" id="LNQE01000358">
    <property type="protein sequence ID" value="KUG27156.1"/>
    <property type="molecule type" value="Genomic_DNA"/>
</dbReference>
<dbReference type="SUPFAM" id="SSF82866">
    <property type="entry name" value="Multidrug efflux transporter AcrB transmembrane domain"/>
    <property type="match status" value="1"/>
</dbReference>
<keyword evidence="5 10" id="KW-0812">Transmembrane</keyword>
<evidence type="ECO:0000313" key="14">
    <source>
        <dbReference type="EMBL" id="KUG27156.1"/>
    </source>
</evidence>
<evidence type="ECO:0000256" key="9">
    <source>
        <dbReference type="ARBA" id="ARBA00023136"/>
    </source>
</evidence>
<dbReference type="PRINTS" id="PR00702">
    <property type="entry name" value="ACRIFLAVINRP"/>
</dbReference>